<protein>
    <submittedName>
        <fullName evidence="1">Uncharacterized protein</fullName>
    </submittedName>
</protein>
<name>A0A098RXU8_9BACT</name>
<comment type="caution">
    <text evidence="1">The sequence shown here is derived from an EMBL/GenBank/DDBJ whole genome shotgun (WGS) entry which is preliminary data.</text>
</comment>
<gene>
    <name evidence="1" type="ORF">IX84_30275</name>
</gene>
<organism evidence="1 2">
    <name type="scientific">Phaeodactylibacter xiamenensis</name>
    <dbReference type="NCBI Taxonomy" id="1524460"/>
    <lineage>
        <taxon>Bacteria</taxon>
        <taxon>Pseudomonadati</taxon>
        <taxon>Bacteroidota</taxon>
        <taxon>Saprospiria</taxon>
        <taxon>Saprospirales</taxon>
        <taxon>Haliscomenobacteraceae</taxon>
        <taxon>Phaeodactylibacter</taxon>
    </lineage>
</organism>
<dbReference type="EMBL" id="JPOS01000097">
    <property type="protein sequence ID" value="KGE85014.1"/>
    <property type="molecule type" value="Genomic_DNA"/>
</dbReference>
<keyword evidence="2" id="KW-1185">Reference proteome</keyword>
<accession>A0A098RXU8</accession>
<evidence type="ECO:0000313" key="2">
    <source>
        <dbReference type="Proteomes" id="UP000029736"/>
    </source>
</evidence>
<reference evidence="1 2" key="1">
    <citation type="journal article" date="2014" name="Int. J. Syst. Evol. Microbiol.">
        <title>Phaeodactylibacter xiamenensis gen. nov., sp. nov., a member of the family Saprospiraceae isolated from the marine alga Phaeodactylum tricornutum.</title>
        <authorList>
            <person name="Chen Z.Jr."/>
            <person name="Lei X."/>
            <person name="Lai Q."/>
            <person name="Li Y."/>
            <person name="Zhang B."/>
            <person name="Zhang J."/>
            <person name="Zhang H."/>
            <person name="Yang L."/>
            <person name="Zheng W."/>
            <person name="Tian Y."/>
            <person name="Yu Z."/>
            <person name="Xu H.Jr."/>
            <person name="Zheng T."/>
        </authorList>
    </citation>
    <scope>NUCLEOTIDE SEQUENCE [LARGE SCALE GENOMIC DNA]</scope>
    <source>
        <strain evidence="1 2">KD52</strain>
    </source>
</reference>
<proteinExistence type="predicted"/>
<evidence type="ECO:0000313" key="1">
    <source>
        <dbReference type="EMBL" id="KGE85014.1"/>
    </source>
</evidence>
<dbReference type="AlphaFoldDB" id="A0A098RXU8"/>
<sequence length="82" mass="9367">MLFFFCLSNIYGQYHPVDTTDAFFEDAPVFGETCYPLGRIDGIHTLHFESAALVYLDGPTELYFIQLIDSNNNLSTHKIFLP</sequence>
<dbReference type="Proteomes" id="UP000029736">
    <property type="component" value="Unassembled WGS sequence"/>
</dbReference>